<dbReference type="PANTHER" id="PTHR37534">
    <property type="entry name" value="TRANSCRIPTIONAL ACTIVATOR PROTEIN UGA3"/>
    <property type="match status" value="1"/>
</dbReference>
<evidence type="ECO:0000259" key="3">
    <source>
        <dbReference type="PROSITE" id="PS50048"/>
    </source>
</evidence>
<accession>A0A2V1AWW3</accession>
<dbReference type="GO" id="GO:0008270">
    <property type="term" value="F:zinc ion binding"/>
    <property type="evidence" value="ECO:0007669"/>
    <property type="project" value="InterPro"/>
</dbReference>
<reference evidence="4 5" key="1">
    <citation type="submission" date="2017-12" db="EMBL/GenBank/DDBJ databases">
        <title>Genome Sequence of a Multidrug-Resistant Candida haemulonii Isolate from a Patient with Chronic Leg Ulcers in Israel.</title>
        <authorList>
            <person name="Chow N.A."/>
            <person name="Gade L."/>
            <person name="Batra D."/>
            <person name="Rowe L.A."/>
            <person name="Ben-Ami R."/>
            <person name="Loparev V.N."/>
            <person name="Litvintseva A.P."/>
        </authorList>
    </citation>
    <scope>NUCLEOTIDE SEQUENCE [LARGE SCALE GENOMIC DNA]</scope>
    <source>
        <strain evidence="4 5">B11899</strain>
    </source>
</reference>
<dbReference type="Proteomes" id="UP000244309">
    <property type="component" value="Unassembled WGS sequence"/>
</dbReference>
<dbReference type="CDD" id="cd00067">
    <property type="entry name" value="GAL4"/>
    <property type="match status" value="1"/>
</dbReference>
<dbReference type="STRING" id="45357.A0A2V1AWW3"/>
<feature type="domain" description="Zn(2)-C6 fungal-type" evidence="3">
    <location>
        <begin position="12"/>
        <end position="43"/>
    </location>
</feature>
<dbReference type="SMART" id="SM00066">
    <property type="entry name" value="GAL4"/>
    <property type="match status" value="1"/>
</dbReference>
<sequence>MEKRSRKRSRNGCFTCRKRKKKCDESSYPQCRNCNTNELQCTWPEHVVESKTLRQTPEKQKKSQDPPSETPSSSSPPKPEQQVLATTVDPASLTHSLQTQETQQPHNQIRRRLSEPYDLATSKLLETIPAQETLESGVPQISQPVQLAHSGAPQQDEYRISKPKAGILHENRKGKNYFLQRIAMQQDCVEEEEEDEDVYGEGKVNRDLIRSYIARQMDLGDTFPQK</sequence>
<dbReference type="PROSITE" id="PS00463">
    <property type="entry name" value="ZN2_CY6_FUNGAL_1"/>
    <property type="match status" value="1"/>
</dbReference>
<evidence type="ECO:0000313" key="5">
    <source>
        <dbReference type="Proteomes" id="UP000244309"/>
    </source>
</evidence>
<dbReference type="SUPFAM" id="SSF57701">
    <property type="entry name" value="Zn2/Cys6 DNA-binding domain"/>
    <property type="match status" value="1"/>
</dbReference>
<dbReference type="GO" id="GO:0000981">
    <property type="term" value="F:DNA-binding transcription factor activity, RNA polymerase II-specific"/>
    <property type="evidence" value="ECO:0007669"/>
    <property type="project" value="InterPro"/>
</dbReference>
<evidence type="ECO:0000256" key="1">
    <source>
        <dbReference type="ARBA" id="ARBA00023242"/>
    </source>
</evidence>
<dbReference type="InterPro" id="IPR001138">
    <property type="entry name" value="Zn2Cys6_DnaBD"/>
</dbReference>
<dbReference type="PANTHER" id="PTHR37534:SF46">
    <property type="entry name" value="ZN(II)2CYS6 TRANSCRIPTION FACTOR (EUROFUNG)"/>
    <property type="match status" value="1"/>
</dbReference>
<dbReference type="PROSITE" id="PS50048">
    <property type="entry name" value="ZN2_CY6_FUNGAL_2"/>
    <property type="match status" value="1"/>
</dbReference>
<dbReference type="InterPro" id="IPR036864">
    <property type="entry name" value="Zn2-C6_fun-type_DNA-bd_sf"/>
</dbReference>
<gene>
    <name evidence="4" type="ORF">CXQ85_005311</name>
</gene>
<feature type="compositionally biased region" description="Basic and acidic residues" evidence="2">
    <location>
        <begin position="51"/>
        <end position="64"/>
    </location>
</feature>
<dbReference type="Gene3D" id="4.10.240.10">
    <property type="entry name" value="Zn(2)-C6 fungal-type DNA-binding domain"/>
    <property type="match status" value="1"/>
</dbReference>
<dbReference type="EMBL" id="PKFO01000007">
    <property type="protein sequence ID" value="PVH22284.1"/>
    <property type="molecule type" value="Genomic_DNA"/>
</dbReference>
<dbReference type="OrthoDB" id="4097105at2759"/>
<evidence type="ECO:0000256" key="2">
    <source>
        <dbReference type="SAM" id="MobiDB-lite"/>
    </source>
</evidence>
<feature type="compositionally biased region" description="Polar residues" evidence="2">
    <location>
        <begin position="93"/>
        <end position="107"/>
    </location>
</feature>
<dbReference type="GeneID" id="37010641"/>
<proteinExistence type="predicted"/>
<feature type="region of interest" description="Disordered" evidence="2">
    <location>
        <begin position="51"/>
        <end position="115"/>
    </location>
</feature>
<dbReference type="RefSeq" id="XP_025343224.1">
    <property type="nucleotide sequence ID" value="XM_025488908.1"/>
</dbReference>
<organism evidence="4 5">
    <name type="scientific">Candidozyma haemuli</name>
    <dbReference type="NCBI Taxonomy" id="45357"/>
    <lineage>
        <taxon>Eukaryota</taxon>
        <taxon>Fungi</taxon>
        <taxon>Dikarya</taxon>
        <taxon>Ascomycota</taxon>
        <taxon>Saccharomycotina</taxon>
        <taxon>Pichiomycetes</taxon>
        <taxon>Metschnikowiaceae</taxon>
        <taxon>Candidozyma</taxon>
    </lineage>
</organism>
<protein>
    <recommendedName>
        <fullName evidence="3">Zn(2)-C6 fungal-type domain-containing protein</fullName>
    </recommendedName>
</protein>
<dbReference type="Pfam" id="PF00172">
    <property type="entry name" value="Zn_clus"/>
    <property type="match status" value="1"/>
</dbReference>
<comment type="caution">
    <text evidence="4">The sequence shown here is derived from an EMBL/GenBank/DDBJ whole genome shotgun (WGS) entry which is preliminary data.</text>
</comment>
<name>A0A2V1AWW3_9ASCO</name>
<keyword evidence="5" id="KW-1185">Reference proteome</keyword>
<evidence type="ECO:0000313" key="4">
    <source>
        <dbReference type="EMBL" id="PVH22284.1"/>
    </source>
</evidence>
<dbReference type="VEuPathDB" id="FungiDB:CXQ85_005311"/>
<dbReference type="AlphaFoldDB" id="A0A2V1AWW3"/>
<keyword evidence="1" id="KW-0539">Nucleus</keyword>